<name>A0A2X0MGJ7_9BASI</name>
<accession>A0A2X0MGJ7</accession>
<evidence type="ECO:0000313" key="2">
    <source>
        <dbReference type="EMBL" id="SGY81156.1"/>
    </source>
</evidence>
<keyword evidence="3" id="KW-1185">Reference proteome</keyword>
<evidence type="ECO:0000313" key="3">
    <source>
        <dbReference type="Proteomes" id="UP000249464"/>
    </source>
</evidence>
<dbReference type="EMBL" id="FQNC01000049">
    <property type="protein sequence ID" value="SGY81153.1"/>
    <property type="molecule type" value="Genomic_DNA"/>
</dbReference>
<dbReference type="AlphaFoldDB" id="A0A2X0MGJ7"/>
<dbReference type="EMBL" id="FQNC01000049">
    <property type="protein sequence ID" value="SGY81156.1"/>
    <property type="molecule type" value="Genomic_DNA"/>
</dbReference>
<sequence length="33" mass="3741">MNPPDRAATRPCARKSGRLVEARLFLSSRLFHS</sequence>
<proteinExistence type="predicted"/>
<protein>
    <submittedName>
        <fullName evidence="1">BQ5605_C009g05473 protein</fullName>
    </submittedName>
    <submittedName>
        <fullName evidence="2">BQ5605_C009g05474 protein</fullName>
    </submittedName>
</protein>
<reference evidence="1 3" key="1">
    <citation type="submission" date="2016-11" db="EMBL/GenBank/DDBJ databases">
        <authorList>
            <person name="Jaros S."/>
            <person name="Januszkiewicz K."/>
            <person name="Wedrychowicz H."/>
        </authorList>
    </citation>
    <scope>NUCLEOTIDE SEQUENCE [LARGE SCALE GENOMIC DNA]</scope>
</reference>
<gene>
    <name evidence="1" type="primary">BQ5605_C009g05473</name>
    <name evidence="2" type="synonym">BQ5605_C009g05474</name>
    <name evidence="1" type="ORF">BQ5605_C009G05473</name>
    <name evidence="2" type="ORF">BQ5605_C009G05474</name>
</gene>
<evidence type="ECO:0000313" key="1">
    <source>
        <dbReference type="EMBL" id="SGY81153.1"/>
    </source>
</evidence>
<dbReference type="Proteomes" id="UP000249464">
    <property type="component" value="Unassembled WGS sequence"/>
</dbReference>
<organism evidence="1 3">
    <name type="scientific">Microbotryum silenes-dioicae</name>
    <dbReference type="NCBI Taxonomy" id="796604"/>
    <lineage>
        <taxon>Eukaryota</taxon>
        <taxon>Fungi</taxon>
        <taxon>Dikarya</taxon>
        <taxon>Basidiomycota</taxon>
        <taxon>Pucciniomycotina</taxon>
        <taxon>Microbotryomycetes</taxon>
        <taxon>Microbotryales</taxon>
        <taxon>Microbotryaceae</taxon>
        <taxon>Microbotryum</taxon>
    </lineage>
</organism>